<gene>
    <name evidence="2" type="ORF">LBRM2904_18.1380</name>
</gene>
<reference evidence="2 3" key="1">
    <citation type="submission" date="2018-09" db="EMBL/GenBank/DDBJ databases">
        <authorList>
            <person name="Peiro R."/>
            <person name="Begona"/>
            <person name="Cbmso G."/>
            <person name="Lopez M."/>
            <person name="Gonzalez S."/>
        </authorList>
    </citation>
    <scope>NUCLEOTIDE SEQUENCE [LARGE SCALE GENOMIC DNA]</scope>
</reference>
<evidence type="ECO:0000313" key="3">
    <source>
        <dbReference type="Proteomes" id="UP000319462"/>
    </source>
</evidence>
<dbReference type="InterPro" id="IPR009057">
    <property type="entry name" value="Homeodomain-like_sf"/>
</dbReference>
<feature type="compositionally biased region" description="Low complexity" evidence="1">
    <location>
        <begin position="576"/>
        <end position="595"/>
    </location>
</feature>
<dbReference type="VEuPathDB" id="TriTrypDB:LbrM.18.1340"/>
<feature type="region of interest" description="Disordered" evidence="1">
    <location>
        <begin position="135"/>
        <end position="198"/>
    </location>
</feature>
<proteinExistence type="predicted"/>
<dbReference type="Gene3D" id="1.10.10.60">
    <property type="entry name" value="Homeodomain-like"/>
    <property type="match status" value="1"/>
</dbReference>
<dbReference type="RefSeq" id="XP_001564056.1">
    <property type="nucleotide sequence ID" value="XM_001564006.1"/>
</dbReference>
<dbReference type="KEGG" id="lbz:LBRM_18_1340"/>
<organism evidence="2 3">
    <name type="scientific">Leishmania braziliensis MHOM/BR/75/M2904</name>
    <dbReference type="NCBI Taxonomy" id="420245"/>
    <lineage>
        <taxon>Eukaryota</taxon>
        <taxon>Discoba</taxon>
        <taxon>Euglenozoa</taxon>
        <taxon>Kinetoplastea</taxon>
        <taxon>Metakinetoplastina</taxon>
        <taxon>Trypanosomatida</taxon>
        <taxon>Trypanosomatidae</taxon>
        <taxon>Leishmaniinae</taxon>
        <taxon>Leishmania</taxon>
        <taxon>Leishmania braziliensis species complex</taxon>
    </lineage>
</organism>
<accession>A0A3P3Z3H2</accession>
<dbReference type="AlphaFoldDB" id="A0A3P3Z3H2"/>
<dbReference type="Proteomes" id="UP000319462">
    <property type="component" value="Chromosome 18"/>
</dbReference>
<name>A0A3P3Z3H2_LEIBR</name>
<feature type="region of interest" description="Disordered" evidence="1">
    <location>
        <begin position="786"/>
        <end position="811"/>
    </location>
</feature>
<feature type="compositionally biased region" description="Acidic residues" evidence="1">
    <location>
        <begin position="802"/>
        <end position="811"/>
    </location>
</feature>
<evidence type="ECO:0000256" key="1">
    <source>
        <dbReference type="SAM" id="MobiDB-lite"/>
    </source>
</evidence>
<feature type="compositionally biased region" description="Polar residues" evidence="1">
    <location>
        <begin position="160"/>
        <end position="171"/>
    </location>
</feature>
<evidence type="ECO:0000313" key="2">
    <source>
        <dbReference type="EMBL" id="SYZ64766.1"/>
    </source>
</evidence>
<protein>
    <submittedName>
        <fullName evidence="2">Ttaggg_binding_factor</fullName>
    </submittedName>
</protein>
<sequence>MPLAGPSSTAATLASGNRASAAVQLQRETRHSVGADSATMARCDDSRGSDGLLTNAKHDVHYFDVLHPILLSHVRRANSDGVLALLSLPSIAESDVFWRTCTYREGLVAAVLIYVMEHTGQLTVPARLVTLSTPTATAASPPGVLVTSNGPADDSPVCSPESTSQTRRQPSLPSPWPRYSPALVVPSDPVTATDDGLSPTSHSFPITSLAVDDLHALLHLCSREGAEAPALDEGHQSVPSPQEHMYEGSAERPFILDRRHPPALATLLRVGKELRQQRRSSTASTRDAGAFSLQRRLTGALRQEAVDMDLELYIQSVMRRLEAMRGVPKQAEEHNLDGPGVITRKRPRWSDAPAAASVGTSSEGKGSGILTSSDPDPLRDPCGEDIVAVPTNAVDLAALAAVLQEHCHGMVYVNPFNDHPAASAAVVESTDSTAPTATTAIGISSSTSNGSRTNPVHAAGITTTGHTTAEAAAAKTSIADLVDAAPEPVSEGAESANKVVIQDSDAQDVPGGLDAVALLRRIPAISATRWVLPSDERNTTSGTGETGSGARDPLLAPSATATGRRGGAGQRHPTGADAPASADSLPLLKPLPSSPTHTAAVERQTNATEEQARVSAAIRAFDVFTAALEQSAGPTAGTSAGSLQSTCAPTAPFSSLSTGNLSSRRTAARLVTPGAIHSRPPGPRLPPPPRSSSTSEVRRRYKFSPQEDAAILHGVARYGQMSGSFQYILHAYRSVWRAGRTALHLYDHWRGALRRRAVAAASEEVPSHTDTNALNEALHDEDEAMRMSPIHPATPDNQDLSSDIEDFSDAS</sequence>
<feature type="region of interest" description="Disordered" evidence="1">
    <location>
        <begin position="533"/>
        <end position="612"/>
    </location>
</feature>
<dbReference type="SUPFAM" id="SSF46689">
    <property type="entry name" value="Homeodomain-like"/>
    <property type="match status" value="1"/>
</dbReference>
<feature type="region of interest" description="Disordered" evidence="1">
    <location>
        <begin position="671"/>
        <end position="699"/>
    </location>
</feature>
<feature type="compositionally biased region" description="Polar residues" evidence="1">
    <location>
        <begin position="358"/>
        <end position="374"/>
    </location>
</feature>
<dbReference type="EMBL" id="LS997617">
    <property type="protein sequence ID" value="SYZ64766.1"/>
    <property type="molecule type" value="Genomic_DNA"/>
</dbReference>
<feature type="compositionally biased region" description="Pro residues" evidence="1">
    <location>
        <begin position="680"/>
        <end position="690"/>
    </location>
</feature>
<feature type="region of interest" description="Disordered" evidence="1">
    <location>
        <begin position="332"/>
        <end position="377"/>
    </location>
</feature>